<dbReference type="Gene3D" id="4.10.280.10">
    <property type="entry name" value="Helix-loop-helix DNA-binding domain"/>
    <property type="match status" value="1"/>
</dbReference>
<keyword evidence="7" id="KW-1185">Reference proteome</keyword>
<feature type="region of interest" description="Disordered" evidence="4">
    <location>
        <begin position="81"/>
        <end position="140"/>
    </location>
</feature>
<dbReference type="Pfam" id="PF01586">
    <property type="entry name" value="Basic"/>
    <property type="match status" value="1"/>
</dbReference>
<dbReference type="GO" id="GO:0005634">
    <property type="term" value="C:nucleus"/>
    <property type="evidence" value="ECO:0007669"/>
    <property type="project" value="UniProtKB-SubCell"/>
</dbReference>
<dbReference type="GO" id="GO:0007517">
    <property type="term" value="P:muscle organ development"/>
    <property type="evidence" value="ECO:0007669"/>
    <property type="project" value="InterPro"/>
</dbReference>
<accession>A0AAW1MF62</accession>
<feature type="domain" description="BHLH" evidence="5">
    <location>
        <begin position="180"/>
        <end position="231"/>
    </location>
</feature>
<dbReference type="InterPro" id="IPR036638">
    <property type="entry name" value="HLH_DNA-bd_sf"/>
</dbReference>
<dbReference type="PROSITE" id="PS50888">
    <property type="entry name" value="BHLH"/>
    <property type="match status" value="1"/>
</dbReference>
<reference evidence="6 7" key="1">
    <citation type="journal article" date="2024" name="BMC Genomics">
        <title>De novo assembly and annotation of Popillia japonica's genome with initial clues to its potential as an invasive pest.</title>
        <authorList>
            <person name="Cucini C."/>
            <person name="Boschi S."/>
            <person name="Funari R."/>
            <person name="Cardaioli E."/>
            <person name="Iannotti N."/>
            <person name="Marturano G."/>
            <person name="Paoli F."/>
            <person name="Bruttini M."/>
            <person name="Carapelli A."/>
            <person name="Frati F."/>
            <person name="Nardi F."/>
        </authorList>
    </citation>
    <scope>NUCLEOTIDE SEQUENCE [LARGE SCALE GENOMIC DNA]</scope>
    <source>
        <strain evidence="6">DMR45628</strain>
    </source>
</reference>
<dbReference type="PANTHER" id="PTHR11534:SF9">
    <property type="entry name" value="MYOGENIC-DETERMINATION PROTEIN"/>
    <property type="match status" value="1"/>
</dbReference>
<gene>
    <name evidence="6" type="ORF">QE152_g6255</name>
</gene>
<evidence type="ECO:0000256" key="2">
    <source>
        <dbReference type="ARBA" id="ARBA00023125"/>
    </source>
</evidence>
<dbReference type="CDD" id="cd19699">
    <property type="entry name" value="bHLH_TS_dMYOD_like"/>
    <property type="match status" value="1"/>
</dbReference>
<dbReference type="SMART" id="SM00520">
    <property type="entry name" value="BASIC"/>
    <property type="match status" value="1"/>
</dbReference>
<dbReference type="GO" id="GO:0046983">
    <property type="term" value="F:protein dimerization activity"/>
    <property type="evidence" value="ECO:0007669"/>
    <property type="project" value="InterPro"/>
</dbReference>
<evidence type="ECO:0000256" key="3">
    <source>
        <dbReference type="ARBA" id="ARBA00023242"/>
    </source>
</evidence>
<dbReference type="SMART" id="SM00353">
    <property type="entry name" value="HLH"/>
    <property type="match status" value="1"/>
</dbReference>
<dbReference type="EMBL" id="JASPKY010000041">
    <property type="protein sequence ID" value="KAK9746298.1"/>
    <property type="molecule type" value="Genomic_DNA"/>
</dbReference>
<comment type="subcellular location">
    <subcellularLocation>
        <location evidence="1">Nucleus</location>
    </subcellularLocation>
</comment>
<proteinExistence type="predicted"/>
<protein>
    <submittedName>
        <fullName evidence="6">Helix-loop-helix DNA-binding domain</fullName>
    </submittedName>
</protein>
<dbReference type="GO" id="GO:0000978">
    <property type="term" value="F:RNA polymerase II cis-regulatory region sequence-specific DNA binding"/>
    <property type="evidence" value="ECO:0007669"/>
    <property type="project" value="TreeGrafter"/>
</dbReference>
<dbReference type="SUPFAM" id="SSF47459">
    <property type="entry name" value="HLH, helix-loop-helix DNA-binding domain"/>
    <property type="match status" value="1"/>
</dbReference>
<evidence type="ECO:0000256" key="4">
    <source>
        <dbReference type="SAM" id="MobiDB-lite"/>
    </source>
</evidence>
<dbReference type="Pfam" id="PF00010">
    <property type="entry name" value="HLH"/>
    <property type="match status" value="1"/>
</dbReference>
<dbReference type="PANTHER" id="PTHR11534">
    <property type="entry name" value="MYOGENIC FACTOR"/>
    <property type="match status" value="1"/>
</dbReference>
<dbReference type="GO" id="GO:0045663">
    <property type="term" value="P:positive regulation of myoblast differentiation"/>
    <property type="evidence" value="ECO:0007669"/>
    <property type="project" value="TreeGrafter"/>
</dbReference>
<dbReference type="InterPro" id="IPR039704">
    <property type="entry name" value="Myogenic_factor"/>
</dbReference>
<comment type="caution">
    <text evidence="6">The sequence shown here is derived from an EMBL/GenBank/DDBJ whole genome shotgun (WGS) entry which is preliminary data.</text>
</comment>
<sequence>MNINNYNCDIVKRESLCSYNLYRKPQYNNNHHVCIAETNSPIYSTTQSNDKQKQWPIKPTDGTPNTNDKYLNLSNLMNRMDFKTGHSSSNNKIDRRQEKKSSMTINEDAEDNKCNLRPPDTGYGSAESSFDSEDEKAFDSEDEKDLNHILEPQSSCSINEPRKCLTWACKACKRKTVSIDRRKAATLRERRRLRKVNEAFELLKRRTCNNPGQRLPKVEILRSAIEYIEYLEEVLQGSKSPVTNPNVLSSLPEYITNQGAQFAIDKNQHFSSSYNRLSSPNGFDNHTATSSLDCLNMIVQNIPNRKKLDSNEPT</sequence>
<keyword evidence="3" id="KW-0539">Nucleus</keyword>
<feature type="compositionally biased region" description="Basic and acidic residues" evidence="4">
    <location>
        <begin position="92"/>
        <end position="101"/>
    </location>
</feature>
<evidence type="ECO:0000313" key="7">
    <source>
        <dbReference type="Proteomes" id="UP001458880"/>
    </source>
</evidence>
<evidence type="ECO:0000259" key="5">
    <source>
        <dbReference type="PROSITE" id="PS50888"/>
    </source>
</evidence>
<dbReference type="AlphaFoldDB" id="A0AAW1MF62"/>
<dbReference type="InterPro" id="IPR011598">
    <property type="entry name" value="bHLH_dom"/>
</dbReference>
<feature type="region of interest" description="Disordered" evidence="4">
    <location>
        <begin position="44"/>
        <end position="68"/>
    </location>
</feature>
<evidence type="ECO:0000313" key="6">
    <source>
        <dbReference type="EMBL" id="KAK9746298.1"/>
    </source>
</evidence>
<dbReference type="GO" id="GO:0000981">
    <property type="term" value="F:DNA-binding transcription factor activity, RNA polymerase II-specific"/>
    <property type="evidence" value="ECO:0007669"/>
    <property type="project" value="TreeGrafter"/>
</dbReference>
<name>A0AAW1MF62_POPJA</name>
<dbReference type="InterPro" id="IPR002546">
    <property type="entry name" value="MyoD_N"/>
</dbReference>
<dbReference type="FunFam" id="4.10.280.10:FF:000005">
    <property type="entry name" value="Myogenic factor"/>
    <property type="match status" value="1"/>
</dbReference>
<organism evidence="6 7">
    <name type="scientific">Popillia japonica</name>
    <name type="common">Japanese beetle</name>
    <dbReference type="NCBI Taxonomy" id="7064"/>
    <lineage>
        <taxon>Eukaryota</taxon>
        <taxon>Metazoa</taxon>
        <taxon>Ecdysozoa</taxon>
        <taxon>Arthropoda</taxon>
        <taxon>Hexapoda</taxon>
        <taxon>Insecta</taxon>
        <taxon>Pterygota</taxon>
        <taxon>Neoptera</taxon>
        <taxon>Endopterygota</taxon>
        <taxon>Coleoptera</taxon>
        <taxon>Polyphaga</taxon>
        <taxon>Scarabaeiformia</taxon>
        <taxon>Scarabaeidae</taxon>
        <taxon>Rutelinae</taxon>
        <taxon>Popillia</taxon>
    </lineage>
</organism>
<keyword evidence="2 6" id="KW-0238">DNA-binding</keyword>
<evidence type="ECO:0000256" key="1">
    <source>
        <dbReference type="ARBA" id="ARBA00004123"/>
    </source>
</evidence>
<dbReference type="Proteomes" id="UP001458880">
    <property type="component" value="Unassembled WGS sequence"/>
</dbReference>
<feature type="compositionally biased region" description="Acidic residues" evidence="4">
    <location>
        <begin position="130"/>
        <end position="140"/>
    </location>
</feature>